<protein>
    <submittedName>
        <fullName evidence="2">Glycosyltransferase</fullName>
    </submittedName>
</protein>
<gene>
    <name evidence="2" type="ORF">E2A64_06475</name>
</gene>
<dbReference type="GO" id="GO:0016740">
    <property type="term" value="F:transferase activity"/>
    <property type="evidence" value="ECO:0007669"/>
    <property type="project" value="UniProtKB-KW"/>
</dbReference>
<evidence type="ECO:0000313" key="2">
    <source>
        <dbReference type="EMBL" id="TDH38737.1"/>
    </source>
</evidence>
<dbReference type="InterPro" id="IPR001173">
    <property type="entry name" value="Glyco_trans_2-like"/>
</dbReference>
<dbReference type="Proteomes" id="UP000295131">
    <property type="component" value="Unassembled WGS sequence"/>
</dbReference>
<dbReference type="OrthoDB" id="9783791at2"/>
<evidence type="ECO:0000259" key="1">
    <source>
        <dbReference type="Pfam" id="PF00535"/>
    </source>
</evidence>
<feature type="domain" description="Glycosyltransferase 2-like" evidence="1">
    <location>
        <begin position="237"/>
        <end position="361"/>
    </location>
</feature>
<dbReference type="PANTHER" id="PTHR43179">
    <property type="entry name" value="RHAMNOSYLTRANSFERASE WBBL"/>
    <property type="match status" value="1"/>
</dbReference>
<dbReference type="Pfam" id="PF00535">
    <property type="entry name" value="Glycos_transf_2"/>
    <property type="match status" value="1"/>
</dbReference>
<reference evidence="2 3" key="1">
    <citation type="journal article" date="2013" name="Int. J. Syst. Evol. Microbiol.">
        <title>Hoeflea suaedae sp. nov., an endophytic bacterium isolated from the root of the halophyte Suaeda maritima.</title>
        <authorList>
            <person name="Chung E.J."/>
            <person name="Park J.A."/>
            <person name="Pramanik P."/>
            <person name="Bibi F."/>
            <person name="Jeon C.O."/>
            <person name="Chung Y.R."/>
        </authorList>
    </citation>
    <scope>NUCLEOTIDE SEQUENCE [LARGE SCALE GENOMIC DNA]</scope>
    <source>
        <strain evidence="2 3">YC6898</strain>
    </source>
</reference>
<dbReference type="InterPro" id="IPR029044">
    <property type="entry name" value="Nucleotide-diphossugar_trans"/>
</dbReference>
<dbReference type="SUPFAM" id="SSF53448">
    <property type="entry name" value="Nucleotide-diphospho-sugar transferases"/>
    <property type="match status" value="1"/>
</dbReference>
<name>A0A4R5PQ35_9HYPH</name>
<keyword evidence="2" id="KW-0808">Transferase</keyword>
<dbReference type="AlphaFoldDB" id="A0A4R5PQ35"/>
<comment type="caution">
    <text evidence="2">The sequence shown here is derived from an EMBL/GenBank/DDBJ whole genome shotgun (WGS) entry which is preliminary data.</text>
</comment>
<dbReference type="Gene3D" id="3.90.550.10">
    <property type="entry name" value="Spore Coat Polysaccharide Biosynthesis Protein SpsA, Chain A"/>
    <property type="match status" value="1"/>
</dbReference>
<evidence type="ECO:0000313" key="3">
    <source>
        <dbReference type="Proteomes" id="UP000295131"/>
    </source>
</evidence>
<dbReference type="RefSeq" id="WP_133283571.1">
    <property type="nucleotide sequence ID" value="NZ_SMSI01000001.1"/>
</dbReference>
<proteinExistence type="predicted"/>
<dbReference type="EMBL" id="SMSI01000001">
    <property type="protein sequence ID" value="TDH38737.1"/>
    <property type="molecule type" value="Genomic_DNA"/>
</dbReference>
<keyword evidence="3" id="KW-1185">Reference proteome</keyword>
<accession>A0A4R5PQ35</accession>
<organism evidence="2 3">
    <name type="scientific">Pseudohoeflea suaedae</name>
    <dbReference type="NCBI Taxonomy" id="877384"/>
    <lineage>
        <taxon>Bacteria</taxon>
        <taxon>Pseudomonadati</taxon>
        <taxon>Pseudomonadota</taxon>
        <taxon>Alphaproteobacteria</taxon>
        <taxon>Hyphomicrobiales</taxon>
        <taxon>Rhizobiaceae</taxon>
        <taxon>Pseudohoeflea</taxon>
    </lineage>
</organism>
<sequence>MLPEFIQTPLRRAFAGHGITPARAKRAAKKDLVTVADTADLAAGAGAGAGAGRAAVSQPVPEPEAAARLPAPRGHLDMVIRCPDDSVIVVGWALPSGSPLLMVEGAGTTACLTDSFSSYRPDLTGPFGGEFGPMAAYGGFILRLPRQTTAPASVALSLASSGRIIHSVKAEQIGAQPIELARRLFSVDTPPHLLTERFSTTDLPAIAAAMKENERIVETYPVERWQFGEAPVAPATSLIIPLYARWDFVEHQLLAFSRDADILSRCEIIYVVDDPNILPHFLAQARELSELYGVAFTIVWGQVNRGYAGANNLGAGQARGDKLILMNSDVIPDAPGWAATLTDLLDANPGFGVIAPRLMFPDGGIQHAGMAFQWDARLQVWLNDHPLLGLPREADPTVGLSERQAVTGACMVLRRREFEELGRFDTGYLIGDFEDSDLCLKYRERGLLPGYCADVELTHLERQSLRSAGDPGFRQKVTILNAVRHQERWGATIARLAGGGLTSGGLAGGGLAGAGLKGGRLLGQDDGKENRP</sequence>
<dbReference type="PANTHER" id="PTHR43179:SF7">
    <property type="entry name" value="RHAMNOSYLTRANSFERASE WBBL"/>
    <property type="match status" value="1"/>
</dbReference>